<evidence type="ECO:0000256" key="1">
    <source>
        <dbReference type="ARBA" id="ARBA00004123"/>
    </source>
</evidence>
<dbReference type="InterPro" id="IPR001138">
    <property type="entry name" value="Zn2Cys6_DnaBD"/>
</dbReference>
<comment type="caution">
    <text evidence="5">The sequence shown here is derived from an EMBL/GenBank/DDBJ whole genome shotgun (WGS) entry which is preliminary data.</text>
</comment>
<dbReference type="InterPro" id="IPR036864">
    <property type="entry name" value="Zn2-C6_fun-type_DNA-bd_sf"/>
</dbReference>
<gene>
    <name evidence="5" type="ORF">BCR33DRAFT_764238</name>
</gene>
<keyword evidence="2" id="KW-0479">Metal-binding</keyword>
<comment type="subcellular location">
    <subcellularLocation>
        <location evidence="1">Nucleus</location>
    </subcellularLocation>
</comment>
<keyword evidence="6" id="KW-1185">Reference proteome</keyword>
<name>A0A1Y2CLP7_9FUNG</name>
<dbReference type="AlphaFoldDB" id="A0A1Y2CLP7"/>
<accession>A0A1Y2CLP7</accession>
<evidence type="ECO:0000256" key="3">
    <source>
        <dbReference type="ARBA" id="ARBA00023125"/>
    </source>
</evidence>
<evidence type="ECO:0008006" key="7">
    <source>
        <dbReference type="Google" id="ProtNLM"/>
    </source>
</evidence>
<keyword evidence="3" id="KW-0238">DNA-binding</keyword>
<dbReference type="PANTHER" id="PTHR46910:SF3">
    <property type="entry name" value="HALOTOLERANCE PROTEIN 9-RELATED"/>
    <property type="match status" value="1"/>
</dbReference>
<keyword evidence="4" id="KW-0539">Nucleus</keyword>
<dbReference type="EMBL" id="MCGO01000013">
    <property type="protein sequence ID" value="ORY47886.1"/>
    <property type="molecule type" value="Genomic_DNA"/>
</dbReference>
<evidence type="ECO:0000256" key="2">
    <source>
        <dbReference type="ARBA" id="ARBA00022723"/>
    </source>
</evidence>
<dbReference type="InterPro" id="IPR050987">
    <property type="entry name" value="AtrR-like"/>
</dbReference>
<proteinExistence type="predicted"/>
<organism evidence="5 6">
    <name type="scientific">Rhizoclosmatium globosum</name>
    <dbReference type="NCBI Taxonomy" id="329046"/>
    <lineage>
        <taxon>Eukaryota</taxon>
        <taxon>Fungi</taxon>
        <taxon>Fungi incertae sedis</taxon>
        <taxon>Chytridiomycota</taxon>
        <taxon>Chytridiomycota incertae sedis</taxon>
        <taxon>Chytridiomycetes</taxon>
        <taxon>Chytridiales</taxon>
        <taxon>Chytriomycetaceae</taxon>
        <taxon>Rhizoclosmatium</taxon>
    </lineage>
</organism>
<dbReference type="GO" id="GO:0008270">
    <property type="term" value="F:zinc ion binding"/>
    <property type="evidence" value="ECO:0007669"/>
    <property type="project" value="InterPro"/>
</dbReference>
<dbReference type="Proteomes" id="UP000193642">
    <property type="component" value="Unassembled WGS sequence"/>
</dbReference>
<dbReference type="OrthoDB" id="3266505at2759"/>
<evidence type="ECO:0000313" key="5">
    <source>
        <dbReference type="EMBL" id="ORY47886.1"/>
    </source>
</evidence>
<dbReference type="GO" id="GO:0000981">
    <property type="term" value="F:DNA-binding transcription factor activity, RNA polymerase II-specific"/>
    <property type="evidence" value="ECO:0007669"/>
    <property type="project" value="InterPro"/>
</dbReference>
<dbReference type="CDD" id="cd12148">
    <property type="entry name" value="fungal_TF_MHR"/>
    <property type="match status" value="1"/>
</dbReference>
<dbReference type="PANTHER" id="PTHR46910">
    <property type="entry name" value="TRANSCRIPTION FACTOR PDR1"/>
    <property type="match status" value="1"/>
</dbReference>
<protein>
    <recommendedName>
        <fullName evidence="7">Zn(2)-C6 fungal-type domain-containing protein</fullName>
    </recommendedName>
</protein>
<evidence type="ECO:0000256" key="4">
    <source>
        <dbReference type="ARBA" id="ARBA00023242"/>
    </source>
</evidence>
<sequence>MKPYIPSPRLPKVKNCEECRRSFKACSKDPDGCVSCKQKGIQCVYLNPPPPKTTKQEFIMRDASAMPVPQCWVSAPSVAPLSLSPFSQYSDANLMELDTNAWHSHGSTLKHYLTAMETPLDELIGPDTSLEDPDLMPTFEDWLLVFNYYSDDGTSFPLSLFMDVESLLREYFQKPAILRFILCHNALKRQFKWSEQPDDRTTLYYFRRARKAFFRADTKPSTDLILSYYFMHIHARDIGEHSLSDQCLNAALKMLVELKMNVDPDDSPWLSHLSPRQKEERRRIFWELYSQYCITLSYLPEPFQLDLMGDKVKLPSQVFDPYPVFSERSTVYHLVEKFESELMNLIGSIRQRFASPPRSIDEMFTTIRSGGPLTDRYLSLNSSIPFDFILQFEDPVTITTEEENLFIAQITRVHGRLFGINMYYHSSISVFYRPIMFLTSVRASQPQYLCEERRNMILNAIKRCVESAWRITSILLFFEAIEFGEGKARVPEDSAYLFSIEGGTLPLFEAYITLWFVACRMDREWVSLAGLEGFNDFALRDRMRLVFEVKKVLGVSRLHEHFVRAMEAMLSEVNEAGGEMDVKSRGQEDLESIELGMTAISIGSDRVSITDPWCFMGFLGLEIGTLRNLKWRGRKEESWRLFWKLYS</sequence>
<reference evidence="5 6" key="1">
    <citation type="submission" date="2016-07" db="EMBL/GenBank/DDBJ databases">
        <title>Pervasive Adenine N6-methylation of Active Genes in Fungi.</title>
        <authorList>
            <consortium name="DOE Joint Genome Institute"/>
            <person name="Mondo S.J."/>
            <person name="Dannebaum R.O."/>
            <person name="Kuo R.C."/>
            <person name="Labutti K."/>
            <person name="Haridas S."/>
            <person name="Kuo A."/>
            <person name="Salamov A."/>
            <person name="Ahrendt S.R."/>
            <person name="Lipzen A."/>
            <person name="Sullivan W."/>
            <person name="Andreopoulos W.B."/>
            <person name="Clum A."/>
            <person name="Lindquist E."/>
            <person name="Daum C."/>
            <person name="Ramamoorthy G.K."/>
            <person name="Gryganskyi A."/>
            <person name="Culley D."/>
            <person name="Magnuson J.K."/>
            <person name="James T.Y."/>
            <person name="O'Malley M.A."/>
            <person name="Stajich J.E."/>
            <person name="Spatafora J.W."/>
            <person name="Visel A."/>
            <person name="Grigoriev I.V."/>
        </authorList>
    </citation>
    <scope>NUCLEOTIDE SEQUENCE [LARGE SCALE GENOMIC DNA]</scope>
    <source>
        <strain evidence="5 6">JEL800</strain>
    </source>
</reference>
<dbReference type="GO" id="GO:0003677">
    <property type="term" value="F:DNA binding"/>
    <property type="evidence" value="ECO:0007669"/>
    <property type="project" value="UniProtKB-KW"/>
</dbReference>
<dbReference type="SUPFAM" id="SSF57701">
    <property type="entry name" value="Zn2/Cys6 DNA-binding domain"/>
    <property type="match status" value="1"/>
</dbReference>
<evidence type="ECO:0000313" key="6">
    <source>
        <dbReference type="Proteomes" id="UP000193642"/>
    </source>
</evidence>
<dbReference type="GO" id="GO:0005634">
    <property type="term" value="C:nucleus"/>
    <property type="evidence" value="ECO:0007669"/>
    <property type="project" value="UniProtKB-SubCell"/>
</dbReference>
<dbReference type="CDD" id="cd00067">
    <property type="entry name" value="GAL4"/>
    <property type="match status" value="1"/>
</dbReference>